<gene>
    <name evidence="5 10" type="primary">xseA</name>
    <name evidence="10" type="ORF">GCM10011349_01490</name>
</gene>
<comment type="caution">
    <text evidence="10">The sequence shown here is derived from an EMBL/GenBank/DDBJ whole genome shotgun (WGS) entry which is preliminary data.</text>
</comment>
<comment type="subunit">
    <text evidence="5">Heterooligomer composed of large and small subunits.</text>
</comment>
<dbReference type="NCBIfam" id="TIGR00237">
    <property type="entry name" value="xseA"/>
    <property type="match status" value="1"/>
</dbReference>
<dbReference type="InterPro" id="IPR020579">
    <property type="entry name" value="Exonuc_VII_lsu_C"/>
</dbReference>
<evidence type="ECO:0000256" key="1">
    <source>
        <dbReference type="ARBA" id="ARBA00022490"/>
    </source>
</evidence>
<evidence type="ECO:0000313" key="11">
    <source>
        <dbReference type="Proteomes" id="UP000605099"/>
    </source>
</evidence>
<reference evidence="11" key="1">
    <citation type="journal article" date="2019" name="Int. J. Syst. Evol. Microbiol.">
        <title>The Global Catalogue of Microorganisms (GCM) 10K type strain sequencing project: providing services to taxonomists for standard genome sequencing and annotation.</title>
        <authorList>
            <consortium name="The Broad Institute Genomics Platform"/>
            <consortium name="The Broad Institute Genome Sequencing Center for Infectious Disease"/>
            <person name="Wu L."/>
            <person name="Ma J."/>
        </authorList>
    </citation>
    <scope>NUCLEOTIDE SEQUENCE [LARGE SCALE GENOMIC DNA]</scope>
    <source>
        <strain evidence="11">CGMCC 1.6784</strain>
    </source>
</reference>
<dbReference type="RefSeq" id="WP_229709990.1">
    <property type="nucleotide sequence ID" value="NZ_BMLK01000001.1"/>
</dbReference>
<comment type="function">
    <text evidence="5">Bidirectionally degrades single-stranded DNA into large acid-insoluble oligonucleotides, which are then degraded further into small acid-soluble oligonucleotides.</text>
</comment>
<evidence type="ECO:0000256" key="5">
    <source>
        <dbReference type="HAMAP-Rule" id="MF_00378"/>
    </source>
</evidence>
<evidence type="ECO:0000259" key="9">
    <source>
        <dbReference type="Pfam" id="PF13742"/>
    </source>
</evidence>
<dbReference type="EC" id="3.1.11.6" evidence="5"/>
<dbReference type="InterPro" id="IPR025824">
    <property type="entry name" value="OB-fold_nuc-bd_dom"/>
</dbReference>
<evidence type="ECO:0000256" key="7">
    <source>
        <dbReference type="SAM" id="MobiDB-lite"/>
    </source>
</evidence>
<dbReference type="PANTHER" id="PTHR30008:SF0">
    <property type="entry name" value="EXODEOXYRIBONUCLEASE 7 LARGE SUBUNIT"/>
    <property type="match status" value="1"/>
</dbReference>
<dbReference type="InterPro" id="IPR003753">
    <property type="entry name" value="Exonuc_VII_L"/>
</dbReference>
<evidence type="ECO:0000256" key="4">
    <source>
        <dbReference type="ARBA" id="ARBA00022839"/>
    </source>
</evidence>
<keyword evidence="3 5" id="KW-0378">Hydrolase</keyword>
<keyword evidence="1 5" id="KW-0963">Cytoplasm</keyword>
<organism evidence="10 11">
    <name type="scientific">Novosphingobium indicum</name>
    <dbReference type="NCBI Taxonomy" id="462949"/>
    <lineage>
        <taxon>Bacteria</taxon>
        <taxon>Pseudomonadati</taxon>
        <taxon>Pseudomonadota</taxon>
        <taxon>Alphaproteobacteria</taxon>
        <taxon>Sphingomonadales</taxon>
        <taxon>Sphingomonadaceae</taxon>
        <taxon>Novosphingobium</taxon>
    </lineage>
</organism>
<feature type="region of interest" description="Disordered" evidence="7">
    <location>
        <begin position="467"/>
        <end position="501"/>
    </location>
</feature>
<evidence type="ECO:0000256" key="3">
    <source>
        <dbReference type="ARBA" id="ARBA00022801"/>
    </source>
</evidence>
<dbReference type="EMBL" id="BMLK01000001">
    <property type="protein sequence ID" value="GGN40539.1"/>
    <property type="molecule type" value="Genomic_DNA"/>
</dbReference>
<comment type="similarity">
    <text evidence="5 6">Belongs to the XseA family.</text>
</comment>
<keyword evidence="2 5" id="KW-0540">Nuclease</keyword>
<comment type="subcellular location">
    <subcellularLocation>
        <location evidence="5 6">Cytoplasm</location>
    </subcellularLocation>
</comment>
<dbReference type="Pfam" id="PF02601">
    <property type="entry name" value="Exonuc_VII_L"/>
    <property type="match status" value="1"/>
</dbReference>
<dbReference type="CDD" id="cd04489">
    <property type="entry name" value="ExoVII_LU_OBF"/>
    <property type="match status" value="1"/>
</dbReference>
<name>A0ABQ2J9H0_9SPHN</name>
<dbReference type="PANTHER" id="PTHR30008">
    <property type="entry name" value="EXODEOXYRIBONUCLEASE 7 LARGE SUBUNIT"/>
    <property type="match status" value="1"/>
</dbReference>
<evidence type="ECO:0000259" key="8">
    <source>
        <dbReference type="Pfam" id="PF02601"/>
    </source>
</evidence>
<keyword evidence="4 5" id="KW-0269">Exonuclease</keyword>
<feature type="compositionally biased region" description="Basic and acidic residues" evidence="7">
    <location>
        <begin position="490"/>
        <end position="501"/>
    </location>
</feature>
<dbReference type="HAMAP" id="MF_00378">
    <property type="entry name" value="Exonuc_7_L"/>
    <property type="match status" value="1"/>
</dbReference>
<dbReference type="Proteomes" id="UP000605099">
    <property type="component" value="Unassembled WGS sequence"/>
</dbReference>
<accession>A0ABQ2J9H0</accession>
<proteinExistence type="inferred from homology"/>
<evidence type="ECO:0000313" key="10">
    <source>
        <dbReference type="EMBL" id="GGN40539.1"/>
    </source>
</evidence>
<protein>
    <recommendedName>
        <fullName evidence="5">Exodeoxyribonuclease 7 large subunit</fullName>
        <ecNumber evidence="5">3.1.11.6</ecNumber>
    </recommendedName>
    <alternativeName>
        <fullName evidence="5">Exodeoxyribonuclease VII large subunit</fullName>
        <shortName evidence="5">Exonuclease VII large subunit</shortName>
    </alternativeName>
</protein>
<feature type="domain" description="OB-fold nucleic acid binding" evidence="9">
    <location>
        <begin position="35"/>
        <end position="128"/>
    </location>
</feature>
<evidence type="ECO:0000256" key="2">
    <source>
        <dbReference type="ARBA" id="ARBA00022722"/>
    </source>
</evidence>
<feature type="domain" description="Exonuclease VII large subunit C-terminal" evidence="8">
    <location>
        <begin position="151"/>
        <end position="467"/>
    </location>
</feature>
<sequence>MPQPFGQSFDDDEYGNGRSGGLVAKQAAGDNAAPLSISEISSLLKRTVEERFGFVRLRGELSGVKRAASGHLYCALKDEKAVIDGVMWRGGAQRLAFRPEDGLEVIVSGKLTTYPGRSKYQIVIESMEIAGEGALLALLEKLRARLAAEGLFAPERKRALPFLPTVIGVVTSPTGAVIRDILHRLADRFPSRVLVWPVLVQGEGAAQQVANAVRGFSAITPGGAIPRPDVVIVARGGGSIEDLWGFNEEAVVRAVAESSIPVISAVGHETDTTLCDYAADRRAPTPTAAAEMAVPVRAELMAQLDELALRKRRCALRPVTLGRERLEARVQRLPKPDAILAAKVQKLDELSERLRRGLQDQERSKRERLSGTAAKLSLPLLRQRVQASRDRLAHAGLTSRLLTWRWVQARDSLAPVARVLPQLDPRLPLLRGYALVTDTNGQALTSRERAEQEASLVLEFRDGKLPVTVGSGTMPQTATPTPPARKPARPKADEPRQGDLF</sequence>
<dbReference type="Pfam" id="PF13742">
    <property type="entry name" value="tRNA_anti_2"/>
    <property type="match status" value="1"/>
</dbReference>
<comment type="catalytic activity">
    <reaction evidence="5 6">
        <text>Exonucleolytic cleavage in either 5'- to 3'- or 3'- to 5'-direction to yield nucleoside 5'-phosphates.</text>
        <dbReference type="EC" id="3.1.11.6"/>
    </reaction>
</comment>
<evidence type="ECO:0000256" key="6">
    <source>
        <dbReference type="RuleBase" id="RU004355"/>
    </source>
</evidence>
<keyword evidence="11" id="KW-1185">Reference proteome</keyword>